<evidence type="ECO:0000256" key="6">
    <source>
        <dbReference type="SAM" id="Phobius"/>
    </source>
</evidence>
<dbReference type="SUPFAM" id="SSF48652">
    <property type="entry name" value="Tetraspanin"/>
    <property type="match status" value="1"/>
</dbReference>
<evidence type="ECO:0000256" key="5">
    <source>
        <dbReference type="ARBA" id="ARBA00023136"/>
    </source>
</evidence>
<organism evidence="7">
    <name type="scientific">Iconisemion striatum</name>
    <dbReference type="NCBI Taxonomy" id="60296"/>
    <lineage>
        <taxon>Eukaryota</taxon>
        <taxon>Metazoa</taxon>
        <taxon>Chordata</taxon>
        <taxon>Craniata</taxon>
        <taxon>Vertebrata</taxon>
        <taxon>Euteleostomi</taxon>
        <taxon>Actinopterygii</taxon>
        <taxon>Neopterygii</taxon>
        <taxon>Teleostei</taxon>
        <taxon>Neoteleostei</taxon>
        <taxon>Acanthomorphata</taxon>
        <taxon>Ovalentaria</taxon>
        <taxon>Atherinomorphae</taxon>
        <taxon>Cyprinodontiformes</taxon>
        <taxon>Nothobranchiidae</taxon>
        <taxon>Iconisemion</taxon>
    </lineage>
</organism>
<feature type="non-terminal residue" evidence="7">
    <location>
        <position position="1"/>
    </location>
</feature>
<dbReference type="PANTHER" id="PTHR19282">
    <property type="entry name" value="TETRASPANIN"/>
    <property type="match status" value="1"/>
</dbReference>
<sequence length="256" mass="28723">EISSSSSSPSDFDESLVLRRSLFEFKTRFKLRGSAACESVYMRDVGFMREDGRQLGSFATLSPSFPSLSAANLIITLGTVVMVTGFLGCLGAIKENKCLLLSFFIVLLIILLAELILLILFFVYTDKVSENARRDLTEGLLLYNTDNNAGLRDAWNAIQREWKCCGVVNQDDWYAALHENVLPDSCCQQDHPGCGRNASNTFWTRGCYDKVEEWLDDNKHLLGTIAMCVLVIQLLGMAFSMTLYQQIHRAGKKYKA</sequence>
<proteinExistence type="inferred from homology"/>
<feature type="transmembrane region" description="Helical" evidence="6">
    <location>
        <begin position="100"/>
        <end position="124"/>
    </location>
</feature>
<reference evidence="7" key="2">
    <citation type="submission" date="2016-06" db="EMBL/GenBank/DDBJ databases">
        <title>The genome of a short-lived fish provides insights into sex chromosome evolution and the genetic control of aging.</title>
        <authorList>
            <person name="Reichwald K."/>
            <person name="Felder M."/>
            <person name="Petzold A."/>
            <person name="Koch P."/>
            <person name="Groth M."/>
            <person name="Platzer M."/>
        </authorList>
    </citation>
    <scope>NUCLEOTIDE SEQUENCE</scope>
    <source>
        <tissue evidence="7">Brain</tissue>
    </source>
</reference>
<feature type="transmembrane region" description="Helical" evidence="6">
    <location>
        <begin position="70"/>
        <end position="93"/>
    </location>
</feature>
<reference evidence="7" key="1">
    <citation type="submission" date="2016-05" db="EMBL/GenBank/DDBJ databases">
        <authorList>
            <person name="Lavstsen T."/>
            <person name="Jespersen J.S."/>
        </authorList>
    </citation>
    <scope>NUCLEOTIDE SEQUENCE</scope>
    <source>
        <tissue evidence="7">Brain</tissue>
    </source>
</reference>
<dbReference type="Pfam" id="PF00335">
    <property type="entry name" value="Tetraspanin"/>
    <property type="match status" value="1"/>
</dbReference>
<protein>
    <submittedName>
        <fullName evidence="7">Tetraspanin 9b</fullName>
    </submittedName>
</protein>
<dbReference type="EMBL" id="HADX01013619">
    <property type="protein sequence ID" value="SBP35851.1"/>
    <property type="molecule type" value="Transcribed_RNA"/>
</dbReference>
<keyword evidence="5 6" id="KW-0472">Membrane</keyword>
<gene>
    <name evidence="7" type="primary">TSPAN9B</name>
</gene>
<keyword evidence="4 6" id="KW-1133">Transmembrane helix</keyword>
<dbReference type="InterPro" id="IPR008952">
    <property type="entry name" value="Tetraspanin_EC2_sf"/>
</dbReference>
<name>A0A1A7Z0G4_9TELE</name>
<keyword evidence="3 6" id="KW-0812">Transmembrane</keyword>
<dbReference type="PROSITE" id="PS00421">
    <property type="entry name" value="TM4_1"/>
    <property type="match status" value="1"/>
</dbReference>
<comment type="similarity">
    <text evidence="2">Belongs to the tetraspanin (TM4SF) family.</text>
</comment>
<evidence type="ECO:0000256" key="4">
    <source>
        <dbReference type="ARBA" id="ARBA00022989"/>
    </source>
</evidence>
<feature type="transmembrane region" description="Helical" evidence="6">
    <location>
        <begin position="221"/>
        <end position="244"/>
    </location>
</feature>
<accession>A0A1A7Z0G4</accession>
<evidence type="ECO:0000313" key="7">
    <source>
        <dbReference type="EMBL" id="SBP35851.1"/>
    </source>
</evidence>
<dbReference type="GO" id="GO:0005886">
    <property type="term" value="C:plasma membrane"/>
    <property type="evidence" value="ECO:0007669"/>
    <property type="project" value="TreeGrafter"/>
</dbReference>
<dbReference type="AlphaFoldDB" id="A0A1A7Z0G4"/>
<evidence type="ECO:0000256" key="1">
    <source>
        <dbReference type="ARBA" id="ARBA00004141"/>
    </source>
</evidence>
<dbReference type="Gene3D" id="1.10.1450.10">
    <property type="entry name" value="Tetraspanin"/>
    <property type="match status" value="1"/>
</dbReference>
<evidence type="ECO:0000256" key="3">
    <source>
        <dbReference type="ARBA" id="ARBA00022692"/>
    </source>
</evidence>
<evidence type="ECO:0000256" key="2">
    <source>
        <dbReference type="ARBA" id="ARBA00006840"/>
    </source>
</evidence>
<dbReference type="PANTHER" id="PTHR19282:SF364">
    <property type="entry name" value="TETRASPANIN-9"/>
    <property type="match status" value="1"/>
</dbReference>
<dbReference type="InterPro" id="IPR018499">
    <property type="entry name" value="Tetraspanin/Peripherin"/>
</dbReference>
<dbReference type="InterPro" id="IPR018503">
    <property type="entry name" value="Tetraspanin_CS"/>
</dbReference>
<dbReference type="PRINTS" id="PR00259">
    <property type="entry name" value="TMFOUR"/>
</dbReference>
<dbReference type="CDD" id="cd03165">
    <property type="entry name" value="NET-5_like_LEL"/>
    <property type="match status" value="1"/>
</dbReference>
<comment type="subcellular location">
    <subcellularLocation>
        <location evidence="1">Membrane</location>
        <topology evidence="1">Multi-pass membrane protein</topology>
    </subcellularLocation>
</comment>